<evidence type="ECO:0000313" key="2">
    <source>
        <dbReference type="Proteomes" id="UP000002059"/>
    </source>
</evidence>
<dbReference type="Proteomes" id="UP000002059">
    <property type="component" value="Partially assembled WGS sequence"/>
</dbReference>
<dbReference type="HOGENOM" id="CLU_2050325_0_0_1"/>
<evidence type="ECO:0000313" key="1">
    <source>
        <dbReference type="EMBL" id="KGQ00877.1"/>
    </source>
</evidence>
<dbReference type="RefSeq" id="XP_015702450.1">
    <property type="nucleotide sequence ID" value="XM_015847948.1"/>
</dbReference>
<keyword evidence="2" id="KW-1185">Reference proteome</keyword>
<reference evidence="1 2" key="1">
    <citation type="journal article" date="2011" name="PLoS Genet.">
        <title>Comparative genomic analysis of human fungal pathogens causing paracoccidioidomycosis.</title>
        <authorList>
            <person name="Desjardins C.A."/>
            <person name="Champion M.D."/>
            <person name="Holder J.W."/>
            <person name="Muszewska A."/>
            <person name="Goldberg J."/>
            <person name="Bailao A.M."/>
            <person name="Brigido M.M."/>
            <person name="Ferreira M.E."/>
            <person name="Garcia A.M."/>
            <person name="Grynberg M."/>
            <person name="Gujja S."/>
            <person name="Heiman D.I."/>
            <person name="Henn M.R."/>
            <person name="Kodira C.D."/>
            <person name="Leon-Narvaez H."/>
            <person name="Longo L.V."/>
            <person name="Ma L.J."/>
            <person name="Malavazi I."/>
            <person name="Matsuo A.L."/>
            <person name="Morais F.V."/>
            <person name="Pereira M."/>
            <person name="Rodriguez-Brito S."/>
            <person name="Sakthikumar S."/>
            <person name="Salem-Izacc S.M."/>
            <person name="Sykes S.M."/>
            <person name="Teixeira M.M."/>
            <person name="Vallejo M.C."/>
            <person name="Walter M.E."/>
            <person name="Yandava C."/>
            <person name="Young S."/>
            <person name="Zeng Q."/>
            <person name="Zucker J."/>
            <person name="Felipe M.S."/>
            <person name="Goldman G.H."/>
            <person name="Haas B.J."/>
            <person name="McEwen J.G."/>
            <person name="Nino-Vega G."/>
            <person name="Puccia R."/>
            <person name="San-Blas G."/>
            <person name="Soares C.M."/>
            <person name="Birren B.W."/>
            <person name="Cuomo C.A."/>
        </authorList>
    </citation>
    <scope>NUCLEOTIDE SEQUENCE [LARGE SCALE GENOMIC DNA]</scope>
    <source>
        <strain evidence="2">ATCC MYA-826 / Pb01</strain>
    </source>
</reference>
<gene>
    <name evidence="1" type="ORF">PAAG_12466</name>
</gene>
<dbReference type="AlphaFoldDB" id="A0A0A2V3C1"/>
<protein>
    <submittedName>
        <fullName evidence="1">Uncharacterized protein</fullName>
    </submittedName>
</protein>
<organism evidence="1 2">
    <name type="scientific">Paracoccidioides lutzii (strain ATCC MYA-826 / Pb01)</name>
    <name type="common">Paracoccidioides brasiliensis</name>
    <dbReference type="NCBI Taxonomy" id="502779"/>
    <lineage>
        <taxon>Eukaryota</taxon>
        <taxon>Fungi</taxon>
        <taxon>Dikarya</taxon>
        <taxon>Ascomycota</taxon>
        <taxon>Pezizomycotina</taxon>
        <taxon>Eurotiomycetes</taxon>
        <taxon>Eurotiomycetidae</taxon>
        <taxon>Onygenales</taxon>
        <taxon>Ajellomycetaceae</taxon>
        <taxon>Paracoccidioides</taxon>
    </lineage>
</organism>
<accession>A0A0A2V3C1</accession>
<name>A0A0A2V3C1_PARBA</name>
<dbReference type="EMBL" id="KN294018">
    <property type="protein sequence ID" value="KGQ00877.1"/>
    <property type="molecule type" value="Genomic_DNA"/>
</dbReference>
<proteinExistence type="predicted"/>
<dbReference type="VEuPathDB" id="FungiDB:PAAG_12466"/>
<dbReference type="GeneID" id="26971105"/>
<sequence>MHVFLSRFAQSPLFTCTSGVICKISTDDLDDGGLNVPQSPGMNDGDSTVVSIAQEKPAGLSDTASEEPPIVGTSTHHRLIPLSHITHIAVQATQSLYAQVEECDGDFLRSRAVDNMRVYR</sequence>
<dbReference type="KEGG" id="pbl:PAAG_12466"/>